<feature type="transmembrane region" description="Helical" evidence="6">
    <location>
        <begin position="342"/>
        <end position="363"/>
    </location>
</feature>
<feature type="transmembrane region" description="Helical" evidence="6">
    <location>
        <begin position="176"/>
        <end position="203"/>
    </location>
</feature>
<dbReference type="GO" id="GO:0005886">
    <property type="term" value="C:plasma membrane"/>
    <property type="evidence" value="ECO:0007669"/>
    <property type="project" value="UniProtKB-SubCell"/>
</dbReference>
<feature type="transmembrane region" description="Helical" evidence="6">
    <location>
        <begin position="121"/>
        <end position="141"/>
    </location>
</feature>
<gene>
    <name evidence="7" type="ORF">BDD43_2423</name>
</gene>
<accession>A0A495IZY0</accession>
<keyword evidence="3 6" id="KW-0812">Transmembrane</keyword>
<comment type="caution">
    <text evidence="7">The sequence shown here is derived from an EMBL/GenBank/DDBJ whole genome shotgun (WGS) entry which is preliminary data.</text>
</comment>
<evidence type="ECO:0000256" key="6">
    <source>
        <dbReference type="SAM" id="Phobius"/>
    </source>
</evidence>
<feature type="transmembrane region" description="Helical" evidence="6">
    <location>
        <begin position="395"/>
        <end position="413"/>
    </location>
</feature>
<dbReference type="AlphaFoldDB" id="A0A495IZY0"/>
<dbReference type="InterPro" id="IPR050833">
    <property type="entry name" value="Poly_Biosynth_Transport"/>
</dbReference>
<proteinExistence type="predicted"/>
<dbReference type="EMBL" id="RBKU01000001">
    <property type="protein sequence ID" value="RKR82247.1"/>
    <property type="molecule type" value="Genomic_DNA"/>
</dbReference>
<evidence type="ECO:0000256" key="4">
    <source>
        <dbReference type="ARBA" id="ARBA00022989"/>
    </source>
</evidence>
<dbReference type="OrthoDB" id="8609648at2"/>
<evidence type="ECO:0000313" key="8">
    <source>
        <dbReference type="Proteomes" id="UP000268007"/>
    </source>
</evidence>
<feature type="transmembrane region" description="Helical" evidence="6">
    <location>
        <begin position="246"/>
        <end position="269"/>
    </location>
</feature>
<keyword evidence="5 6" id="KW-0472">Membrane</keyword>
<evidence type="ECO:0000313" key="7">
    <source>
        <dbReference type="EMBL" id="RKR82247.1"/>
    </source>
</evidence>
<evidence type="ECO:0000256" key="5">
    <source>
        <dbReference type="ARBA" id="ARBA00023136"/>
    </source>
</evidence>
<feature type="transmembrane region" description="Helical" evidence="6">
    <location>
        <begin position="425"/>
        <end position="450"/>
    </location>
</feature>
<feature type="transmembrane region" description="Helical" evidence="6">
    <location>
        <begin position="12"/>
        <end position="32"/>
    </location>
</feature>
<dbReference type="RefSeq" id="WP_147425623.1">
    <property type="nucleotide sequence ID" value="NZ_RBKU01000001.1"/>
</dbReference>
<dbReference type="PANTHER" id="PTHR30250">
    <property type="entry name" value="PST FAMILY PREDICTED COLANIC ACID TRANSPORTER"/>
    <property type="match status" value="1"/>
</dbReference>
<keyword evidence="8" id="KW-1185">Reference proteome</keyword>
<evidence type="ECO:0000256" key="1">
    <source>
        <dbReference type="ARBA" id="ARBA00004651"/>
    </source>
</evidence>
<name>A0A495IZY0_9SPHI</name>
<feature type="transmembrane region" description="Helical" evidence="6">
    <location>
        <begin position="303"/>
        <end position="322"/>
    </location>
</feature>
<keyword evidence="4 6" id="KW-1133">Transmembrane helix</keyword>
<dbReference type="CDD" id="cd12082">
    <property type="entry name" value="MATE_like"/>
    <property type="match status" value="1"/>
</dbReference>
<organism evidence="7 8">
    <name type="scientific">Mucilaginibacter gracilis</name>
    <dbReference type="NCBI Taxonomy" id="423350"/>
    <lineage>
        <taxon>Bacteria</taxon>
        <taxon>Pseudomonadati</taxon>
        <taxon>Bacteroidota</taxon>
        <taxon>Sphingobacteriia</taxon>
        <taxon>Sphingobacteriales</taxon>
        <taxon>Sphingobacteriaceae</taxon>
        <taxon>Mucilaginibacter</taxon>
    </lineage>
</organism>
<feature type="transmembrane region" description="Helical" evidence="6">
    <location>
        <begin position="153"/>
        <end position="170"/>
    </location>
</feature>
<evidence type="ECO:0000256" key="2">
    <source>
        <dbReference type="ARBA" id="ARBA00022475"/>
    </source>
</evidence>
<evidence type="ECO:0000256" key="3">
    <source>
        <dbReference type="ARBA" id="ARBA00022692"/>
    </source>
</evidence>
<reference evidence="7 8" key="1">
    <citation type="submission" date="2018-10" db="EMBL/GenBank/DDBJ databases">
        <title>Genomic Encyclopedia of Archaeal and Bacterial Type Strains, Phase II (KMG-II): from individual species to whole genera.</title>
        <authorList>
            <person name="Goeker M."/>
        </authorList>
    </citation>
    <scope>NUCLEOTIDE SEQUENCE [LARGE SCALE GENOMIC DNA]</scope>
    <source>
        <strain evidence="7 8">DSM 18602</strain>
    </source>
</reference>
<feature type="transmembrane region" description="Helical" evidence="6">
    <location>
        <begin position="462"/>
        <end position="486"/>
    </location>
</feature>
<feature type="transmembrane region" description="Helical" evidence="6">
    <location>
        <begin position="44"/>
        <end position="69"/>
    </location>
</feature>
<sequence>MRSKNALRNFSISNTNKILSIILGLTVTPFIYKLLGKELYGINALVFQALGYLSMAELGVGTVMVVAIYKPLADQNYELINRILSTGQKLFNYIGLFIFVIGGIVCFFFDHLFKISPSDVLIAKIVFFIFLLKTVITYFFSSRFSLISASQKGYKLGLVNLFTGPLLPLFNLGVLYLGFGLIGIAVNGLLVGLVTLMISIYIVKKEFPWLNLKSDTTFYEPYKSNLFPVFMDKLLVLAVFQTDYILISSLIGVAYVAAYAMYTNLFVLIRDFVWTSLNDITHGIGELYAKFQLDQIYALWRDMINFAFIVLSVVVPAMLIFTDRFIQLWIGKNSVLPHLNTILFVLNLVYLVTIHCTTIFINAKNFFWQRIWGSVSELIVNVCLSLYLIPKLGTAGALAGTFLGHWLCNSWYIPKLFMNSIGKSLWRYYTIFIPYLFLSAVNTFIIIYLYKFLPVHIHDNYFYLFLDAIITCIASLAITLALYAVFDKNFKVLFKRISNLTKLKILKKA</sequence>
<protein>
    <submittedName>
        <fullName evidence="7">O-antigen/teichoic acid export membrane protein</fullName>
    </submittedName>
</protein>
<comment type="subcellular location">
    <subcellularLocation>
        <location evidence="1">Cell membrane</location>
        <topology evidence="1">Multi-pass membrane protein</topology>
    </subcellularLocation>
</comment>
<feature type="transmembrane region" description="Helical" evidence="6">
    <location>
        <begin position="224"/>
        <end position="240"/>
    </location>
</feature>
<keyword evidence="2" id="KW-1003">Cell membrane</keyword>
<feature type="transmembrane region" description="Helical" evidence="6">
    <location>
        <begin position="90"/>
        <end position="109"/>
    </location>
</feature>
<dbReference type="PANTHER" id="PTHR30250:SF26">
    <property type="entry name" value="PSMA PROTEIN"/>
    <property type="match status" value="1"/>
</dbReference>
<dbReference type="Proteomes" id="UP000268007">
    <property type="component" value="Unassembled WGS sequence"/>
</dbReference>